<dbReference type="Gene3D" id="2.40.40.10">
    <property type="entry name" value="RlpA-like domain"/>
    <property type="match status" value="1"/>
</dbReference>
<evidence type="ECO:0000256" key="2">
    <source>
        <dbReference type="SAM" id="Phobius"/>
    </source>
</evidence>
<dbReference type="InterPro" id="IPR036908">
    <property type="entry name" value="RlpA-like_sf"/>
</dbReference>
<dbReference type="AlphaFoldDB" id="A0AAV0V5B7"/>
<keyword evidence="2" id="KW-1133">Transmembrane helix</keyword>
<feature type="transmembrane region" description="Helical" evidence="2">
    <location>
        <begin position="335"/>
        <end position="356"/>
    </location>
</feature>
<keyword evidence="4" id="KW-1185">Reference proteome</keyword>
<dbReference type="Proteomes" id="UP001162029">
    <property type="component" value="Unassembled WGS sequence"/>
</dbReference>
<comment type="caution">
    <text evidence="3">The sequence shown here is derived from an EMBL/GenBank/DDBJ whole genome shotgun (WGS) entry which is preliminary data.</text>
</comment>
<dbReference type="SUPFAM" id="SSF50685">
    <property type="entry name" value="Barwin-like endoglucanases"/>
    <property type="match status" value="1"/>
</dbReference>
<gene>
    <name evidence="3" type="ORF">PDE001_LOCUS9034</name>
</gene>
<name>A0AAV0V5B7_9STRA</name>
<keyword evidence="2" id="KW-0472">Membrane</keyword>
<proteinExistence type="predicted"/>
<feature type="region of interest" description="Disordered" evidence="1">
    <location>
        <begin position="172"/>
        <end position="194"/>
    </location>
</feature>
<keyword evidence="2" id="KW-0812">Transmembrane</keyword>
<sequence length="406" mass="42888">MRKSSVLIGVLSSTAIRAQDGEFYGQAAMLTDTTDGYTFMSCAQPEGARCIGQCVEVWCEDCLLGSRPIVRVADRCAVCESGDLFLSRDIFQQLLGTNTYMYLFPVRWRCVDCGMNVGNEQVAGETVRPGSEGRVHATQAFDNMDDHGAHQPIEDGALGCSLSGLNIAGSSDTKVEIPPVHTNEKSKGVSDNSSGGDFSFGFGSTAGHVKREDVQREKTKALSMLTPSSSLSNSAIGALSPPVPLPIISSSSSSIFGRDSSSGGGGSSLSSSVANEDPSYLAETIPFNKSQDALATSSLSGQPLTFTPTLSPYQMSDDSVDNSLSATSSVTKSPFFYASIMLGIVGLIGATVGYRAKQKRSYRNERRAFRMFAQAGTNVSNPRPALSGMAAQASRTRPGSHTIAVL</sequence>
<protein>
    <submittedName>
        <fullName evidence="3">Uncharacterized protein</fullName>
    </submittedName>
</protein>
<organism evidence="3 4">
    <name type="scientific">Peronospora destructor</name>
    <dbReference type="NCBI Taxonomy" id="86335"/>
    <lineage>
        <taxon>Eukaryota</taxon>
        <taxon>Sar</taxon>
        <taxon>Stramenopiles</taxon>
        <taxon>Oomycota</taxon>
        <taxon>Peronosporomycetes</taxon>
        <taxon>Peronosporales</taxon>
        <taxon>Peronosporaceae</taxon>
        <taxon>Peronospora</taxon>
    </lineage>
</organism>
<evidence type="ECO:0000256" key="1">
    <source>
        <dbReference type="SAM" id="MobiDB-lite"/>
    </source>
</evidence>
<evidence type="ECO:0000313" key="4">
    <source>
        <dbReference type="Proteomes" id="UP001162029"/>
    </source>
</evidence>
<accession>A0AAV0V5B7</accession>
<dbReference type="CDD" id="cd22191">
    <property type="entry name" value="DPBB_RlpA_EXP_N-like"/>
    <property type="match status" value="1"/>
</dbReference>
<evidence type="ECO:0000313" key="3">
    <source>
        <dbReference type="EMBL" id="CAI5743847.1"/>
    </source>
</evidence>
<reference evidence="3" key="1">
    <citation type="submission" date="2022-12" db="EMBL/GenBank/DDBJ databases">
        <authorList>
            <person name="Webb A."/>
        </authorList>
    </citation>
    <scope>NUCLEOTIDE SEQUENCE</scope>
    <source>
        <strain evidence="3">Pd1</strain>
    </source>
</reference>
<dbReference type="EMBL" id="CANTFM010001942">
    <property type="protein sequence ID" value="CAI5743847.1"/>
    <property type="molecule type" value="Genomic_DNA"/>
</dbReference>